<dbReference type="InterPro" id="IPR008984">
    <property type="entry name" value="SMAD_FHA_dom_sf"/>
</dbReference>
<dbReference type="Proteomes" id="UP001237156">
    <property type="component" value="Unassembled WGS sequence"/>
</dbReference>
<comment type="caution">
    <text evidence="3">The sequence shown here is derived from an EMBL/GenBank/DDBJ whole genome shotgun (WGS) entry which is preliminary data.</text>
</comment>
<dbReference type="InterPro" id="IPR000253">
    <property type="entry name" value="FHA_dom"/>
</dbReference>
<dbReference type="Gene3D" id="3.30.70.1230">
    <property type="entry name" value="Nucleotide cyclase"/>
    <property type="match status" value="1"/>
</dbReference>
<feature type="domain" description="Guanylate cyclase" evidence="2">
    <location>
        <begin position="6"/>
        <end position="121"/>
    </location>
</feature>
<protein>
    <submittedName>
        <fullName evidence="3">Adenylate/guanylate cyclase domain-containing protein</fullName>
    </submittedName>
</protein>
<dbReference type="GO" id="GO:0006171">
    <property type="term" value="P:cAMP biosynthetic process"/>
    <property type="evidence" value="ECO:0007669"/>
    <property type="project" value="TreeGrafter"/>
</dbReference>
<proteinExistence type="predicted"/>
<dbReference type="Gene3D" id="2.60.200.20">
    <property type="match status" value="1"/>
</dbReference>
<dbReference type="CDD" id="cd07302">
    <property type="entry name" value="CHD"/>
    <property type="match status" value="1"/>
</dbReference>
<dbReference type="PANTHER" id="PTHR43081:SF19">
    <property type="entry name" value="PH-SENSITIVE ADENYLATE CYCLASE RV1264"/>
    <property type="match status" value="1"/>
</dbReference>
<gene>
    <name evidence="3" type="ORF">QB898_03395</name>
</gene>
<name>A0AAW6RF57_9BURK</name>
<dbReference type="InterPro" id="IPR001054">
    <property type="entry name" value="A/G_cyclase"/>
</dbReference>
<dbReference type="EMBL" id="JARVII010000004">
    <property type="protein sequence ID" value="MDG9698774.1"/>
    <property type="molecule type" value="Genomic_DNA"/>
</dbReference>
<dbReference type="RefSeq" id="WP_279523793.1">
    <property type="nucleotide sequence ID" value="NZ_JARVII010000004.1"/>
</dbReference>
<dbReference type="CDD" id="cd00060">
    <property type="entry name" value="FHA"/>
    <property type="match status" value="1"/>
</dbReference>
<dbReference type="SUPFAM" id="SSF49879">
    <property type="entry name" value="SMAD/FHA domain"/>
    <property type="match status" value="1"/>
</dbReference>
<evidence type="ECO:0000259" key="2">
    <source>
        <dbReference type="PROSITE" id="PS50125"/>
    </source>
</evidence>
<dbReference type="PROSITE" id="PS50125">
    <property type="entry name" value="GUANYLATE_CYCLASE_2"/>
    <property type="match status" value="1"/>
</dbReference>
<organism evidence="3 4">
    <name type="scientific">Ottowia cancrivicina</name>
    <dbReference type="NCBI Taxonomy" id="3040346"/>
    <lineage>
        <taxon>Bacteria</taxon>
        <taxon>Pseudomonadati</taxon>
        <taxon>Pseudomonadota</taxon>
        <taxon>Betaproteobacteria</taxon>
        <taxon>Burkholderiales</taxon>
        <taxon>Comamonadaceae</taxon>
        <taxon>Ottowia</taxon>
    </lineage>
</organism>
<dbReference type="InterPro" id="IPR050697">
    <property type="entry name" value="Adenylyl/Guanylyl_Cyclase_3/4"/>
</dbReference>
<evidence type="ECO:0000259" key="1">
    <source>
        <dbReference type="PROSITE" id="PS50006"/>
    </source>
</evidence>
<accession>A0AAW6RF57</accession>
<dbReference type="GO" id="GO:0035556">
    <property type="term" value="P:intracellular signal transduction"/>
    <property type="evidence" value="ECO:0007669"/>
    <property type="project" value="InterPro"/>
</dbReference>
<evidence type="ECO:0000313" key="4">
    <source>
        <dbReference type="Proteomes" id="UP001237156"/>
    </source>
</evidence>
<sequence>MNRSQTIVFIDLVGSASAFETLGNEQVAGAMARLTRWISRVCESCGGEIIKRLGDGVLAAFDSPAAAIRASMAVQSRHARHLNRWPPPMRRGLRVGMAAGEVVRLSDDVYGEALNLAARLCEMAGGGRILAAREVMEGIGPQARPPRSRPLGSLAIRGLRQPHAVFQIEWDDGASTDFLTISGAIDAGSASGMPPLPKYAITLAREGASATFRSGGMPVLLGRAPQCHFVIADPRASRQHARLEYSNGNISLADTSTYGTWVCFDDGQHTELALRRSSCVLHARGHISLGMPCFEAGALVIGYQLRQEAA</sequence>
<dbReference type="Pfam" id="PF00498">
    <property type="entry name" value="FHA"/>
    <property type="match status" value="1"/>
</dbReference>
<dbReference type="PROSITE" id="PS50006">
    <property type="entry name" value="FHA_DOMAIN"/>
    <property type="match status" value="1"/>
</dbReference>
<dbReference type="SMART" id="SM00240">
    <property type="entry name" value="FHA"/>
    <property type="match status" value="1"/>
</dbReference>
<dbReference type="GO" id="GO:0004016">
    <property type="term" value="F:adenylate cyclase activity"/>
    <property type="evidence" value="ECO:0007669"/>
    <property type="project" value="UniProtKB-ARBA"/>
</dbReference>
<feature type="domain" description="FHA" evidence="1">
    <location>
        <begin position="219"/>
        <end position="262"/>
    </location>
</feature>
<dbReference type="PANTHER" id="PTHR43081">
    <property type="entry name" value="ADENYLATE CYCLASE, TERMINAL-DIFFERENTIATION SPECIFIC-RELATED"/>
    <property type="match status" value="1"/>
</dbReference>
<dbReference type="AlphaFoldDB" id="A0AAW6RF57"/>
<dbReference type="Pfam" id="PF00211">
    <property type="entry name" value="Guanylate_cyc"/>
    <property type="match status" value="1"/>
</dbReference>
<dbReference type="InterPro" id="IPR029787">
    <property type="entry name" value="Nucleotide_cyclase"/>
</dbReference>
<keyword evidence="4" id="KW-1185">Reference proteome</keyword>
<evidence type="ECO:0000313" key="3">
    <source>
        <dbReference type="EMBL" id="MDG9698774.1"/>
    </source>
</evidence>
<dbReference type="SUPFAM" id="SSF55073">
    <property type="entry name" value="Nucleotide cyclase"/>
    <property type="match status" value="1"/>
</dbReference>
<reference evidence="3 4" key="1">
    <citation type="submission" date="2023-04" db="EMBL/GenBank/DDBJ databases">
        <title>Ottowia paracancer sp. nov., isolated from human stomach.</title>
        <authorList>
            <person name="Song Y."/>
        </authorList>
    </citation>
    <scope>NUCLEOTIDE SEQUENCE [LARGE SCALE GENOMIC DNA]</scope>
    <source>
        <strain evidence="3 4">10c7w1</strain>
    </source>
</reference>